<evidence type="ECO:0000256" key="4">
    <source>
        <dbReference type="ARBA" id="ARBA00022719"/>
    </source>
</evidence>
<name>A0A563U002_9SPHI</name>
<dbReference type="GO" id="GO:0008233">
    <property type="term" value="F:peptidase activity"/>
    <property type="evidence" value="ECO:0007669"/>
    <property type="project" value="InterPro"/>
</dbReference>
<sequence>MKFNSRYNNPEFVSYELLTALGAKVSAEEVNEELEIHPDYPNLLAINDVLNNFGAEAGAYRIQPDDLPEVPCPFIAHTTKPGYEFMLVKKVVDGMLTVVSDNHGSHKMNLKEFNDIFDGVVLVPEHTGETHKTQSKSAFHFNQISGNVIAVLICVLITGGIFLLVNNINIWQSGALLIVKTAGLAVSILLLVQSIDKNNPLVQTLCGGGGKTNCNAILSSKAANVVKGLSWSDVGFFYFAGTWLALLFSGNNLANLQLLAVLNILSLPYTFYSIYYQARVAKQWCLFCCITQALLWLEFGSFITLFNQPFNMPAASGFVIIALCLAFPVIGWLLLKPLLLQNQQGTIIREQLRKFKYNQEVFSNLLKEQPKYALPHTDWSIVLGNVEADNIITMVSNPYCPPCANTHSVLDKWLDSNLGLQVRLVFTASNYDGDIKTPVTRHFMALADQKDEAAVKLALHDWYEQKQKDYTSWEKAHPVTLNKDLFYKLEKQRAWCDMADIKATPTILVNGHRLPDAYRIQDIKYLLAQQ</sequence>
<dbReference type="InterPro" id="IPR012336">
    <property type="entry name" value="Thioredoxin-like_fold"/>
</dbReference>
<evidence type="ECO:0000256" key="1">
    <source>
        <dbReference type="ARBA" id="ARBA00004141"/>
    </source>
</evidence>
<dbReference type="Pfam" id="PF07884">
    <property type="entry name" value="VKOR"/>
    <property type="match status" value="1"/>
</dbReference>
<evidence type="ECO:0000256" key="2">
    <source>
        <dbReference type="ARBA" id="ARBA00006214"/>
    </source>
</evidence>
<dbReference type="SUPFAM" id="SSF52833">
    <property type="entry name" value="Thioredoxin-like"/>
    <property type="match status" value="1"/>
</dbReference>
<evidence type="ECO:0000259" key="11">
    <source>
        <dbReference type="PROSITE" id="PS50990"/>
    </source>
</evidence>
<evidence type="ECO:0000313" key="12">
    <source>
        <dbReference type="EMBL" id="TWR24956.1"/>
    </source>
</evidence>
<keyword evidence="4" id="KW-0874">Quinone</keyword>
<evidence type="ECO:0000256" key="10">
    <source>
        <dbReference type="SAM" id="Phobius"/>
    </source>
</evidence>
<dbReference type="InterPro" id="IPR038354">
    <property type="entry name" value="VKOR_sf"/>
</dbReference>
<protein>
    <recommendedName>
        <fullName evidence="11">Peptidase C39 domain-containing protein</fullName>
    </recommendedName>
</protein>
<dbReference type="Gene3D" id="1.20.1440.130">
    <property type="entry name" value="VKOR domain"/>
    <property type="match status" value="1"/>
</dbReference>
<dbReference type="RefSeq" id="WP_146272368.1">
    <property type="nucleotide sequence ID" value="NZ_VOEI01000005.1"/>
</dbReference>
<dbReference type="EMBL" id="VOEI01000005">
    <property type="protein sequence ID" value="TWR24956.1"/>
    <property type="molecule type" value="Genomic_DNA"/>
</dbReference>
<dbReference type="GO" id="GO:0006508">
    <property type="term" value="P:proteolysis"/>
    <property type="evidence" value="ECO:0007669"/>
    <property type="project" value="InterPro"/>
</dbReference>
<comment type="similarity">
    <text evidence="2">Belongs to the VKOR family.</text>
</comment>
<feature type="transmembrane region" description="Helical" evidence="10">
    <location>
        <begin position="312"/>
        <end position="335"/>
    </location>
</feature>
<dbReference type="OrthoDB" id="1100563at2"/>
<dbReference type="GO" id="GO:0016020">
    <property type="term" value="C:membrane"/>
    <property type="evidence" value="ECO:0007669"/>
    <property type="project" value="UniProtKB-SubCell"/>
</dbReference>
<dbReference type="Pfam" id="PF13462">
    <property type="entry name" value="Thioredoxin_4"/>
    <property type="match status" value="1"/>
</dbReference>
<keyword evidence="9" id="KW-0676">Redox-active center</keyword>
<evidence type="ECO:0000256" key="3">
    <source>
        <dbReference type="ARBA" id="ARBA00022692"/>
    </source>
</evidence>
<keyword evidence="5 10" id="KW-1133">Transmembrane helix</keyword>
<evidence type="ECO:0000256" key="9">
    <source>
        <dbReference type="ARBA" id="ARBA00023284"/>
    </source>
</evidence>
<dbReference type="Pfam" id="PF03412">
    <property type="entry name" value="Peptidase_C39"/>
    <property type="match status" value="1"/>
</dbReference>
<evidence type="ECO:0000256" key="5">
    <source>
        <dbReference type="ARBA" id="ARBA00022989"/>
    </source>
</evidence>
<accession>A0A563U002</accession>
<evidence type="ECO:0000256" key="6">
    <source>
        <dbReference type="ARBA" id="ARBA00023002"/>
    </source>
</evidence>
<feature type="transmembrane region" description="Helical" evidence="10">
    <location>
        <begin position="254"/>
        <end position="272"/>
    </location>
</feature>
<keyword evidence="7 10" id="KW-0472">Membrane</keyword>
<organism evidence="12 13">
    <name type="scientific">Mucilaginibacter achroorhodeus</name>
    <dbReference type="NCBI Taxonomy" id="2599294"/>
    <lineage>
        <taxon>Bacteria</taxon>
        <taxon>Pseudomonadati</taxon>
        <taxon>Bacteroidota</taxon>
        <taxon>Sphingobacteriia</taxon>
        <taxon>Sphingobacteriales</taxon>
        <taxon>Sphingobacteriaceae</taxon>
        <taxon>Mucilaginibacter</taxon>
    </lineage>
</organism>
<dbReference type="CDD" id="cd02972">
    <property type="entry name" value="DsbA_family"/>
    <property type="match status" value="1"/>
</dbReference>
<evidence type="ECO:0000256" key="7">
    <source>
        <dbReference type="ARBA" id="ARBA00023136"/>
    </source>
</evidence>
<comment type="caution">
    <text evidence="12">The sequence shown here is derived from an EMBL/GenBank/DDBJ whole genome shotgun (WGS) entry which is preliminary data.</text>
</comment>
<dbReference type="Gene3D" id="3.90.70.10">
    <property type="entry name" value="Cysteine proteinases"/>
    <property type="match status" value="1"/>
</dbReference>
<feature type="domain" description="Peptidase C39" evidence="11">
    <location>
        <begin position="2"/>
        <end position="124"/>
    </location>
</feature>
<dbReference type="PROSITE" id="PS50990">
    <property type="entry name" value="PEPTIDASE_C39"/>
    <property type="match status" value="1"/>
</dbReference>
<dbReference type="InterPro" id="IPR005074">
    <property type="entry name" value="Peptidase_C39"/>
</dbReference>
<feature type="transmembrane region" description="Helical" evidence="10">
    <location>
        <begin position="228"/>
        <end position="248"/>
    </location>
</feature>
<dbReference type="Proteomes" id="UP000318010">
    <property type="component" value="Unassembled WGS sequence"/>
</dbReference>
<reference evidence="12 13" key="1">
    <citation type="submission" date="2019-07" db="EMBL/GenBank/DDBJ databases">
        <authorList>
            <person name="Kim J."/>
        </authorList>
    </citation>
    <scope>NUCLEOTIDE SEQUENCE [LARGE SCALE GENOMIC DNA]</scope>
    <source>
        <strain evidence="12 13">MJ1a</strain>
    </source>
</reference>
<gene>
    <name evidence="12" type="ORF">FPZ42_14480</name>
</gene>
<keyword evidence="8" id="KW-1015">Disulfide bond</keyword>
<dbReference type="GO" id="GO:0016491">
    <property type="term" value="F:oxidoreductase activity"/>
    <property type="evidence" value="ECO:0007669"/>
    <property type="project" value="UniProtKB-KW"/>
</dbReference>
<feature type="transmembrane region" description="Helical" evidence="10">
    <location>
        <begin position="144"/>
        <end position="164"/>
    </location>
</feature>
<proteinExistence type="inferred from homology"/>
<dbReference type="Gene3D" id="3.40.30.10">
    <property type="entry name" value="Glutaredoxin"/>
    <property type="match status" value="1"/>
</dbReference>
<comment type="subcellular location">
    <subcellularLocation>
        <location evidence="1">Membrane</location>
        <topology evidence="1">Multi-pass membrane protein</topology>
    </subcellularLocation>
</comment>
<dbReference type="CDD" id="cd12921">
    <property type="entry name" value="VKOR_4"/>
    <property type="match status" value="1"/>
</dbReference>
<keyword evidence="6" id="KW-0560">Oxidoreductase</keyword>
<feature type="transmembrane region" description="Helical" evidence="10">
    <location>
        <begin position="284"/>
        <end position="306"/>
    </location>
</feature>
<keyword evidence="13" id="KW-1185">Reference proteome</keyword>
<feature type="transmembrane region" description="Helical" evidence="10">
    <location>
        <begin position="170"/>
        <end position="192"/>
    </location>
</feature>
<dbReference type="AlphaFoldDB" id="A0A563U002"/>
<evidence type="ECO:0000256" key="8">
    <source>
        <dbReference type="ARBA" id="ARBA00023157"/>
    </source>
</evidence>
<dbReference type="InterPro" id="IPR012932">
    <property type="entry name" value="VKOR"/>
</dbReference>
<dbReference type="GO" id="GO:0048038">
    <property type="term" value="F:quinone binding"/>
    <property type="evidence" value="ECO:0007669"/>
    <property type="project" value="UniProtKB-KW"/>
</dbReference>
<dbReference type="GO" id="GO:0005524">
    <property type="term" value="F:ATP binding"/>
    <property type="evidence" value="ECO:0007669"/>
    <property type="project" value="InterPro"/>
</dbReference>
<keyword evidence="3 10" id="KW-0812">Transmembrane</keyword>
<evidence type="ECO:0000313" key="13">
    <source>
        <dbReference type="Proteomes" id="UP000318010"/>
    </source>
</evidence>
<dbReference type="InterPro" id="IPR036249">
    <property type="entry name" value="Thioredoxin-like_sf"/>
</dbReference>